<dbReference type="Proteomes" id="UP001234602">
    <property type="component" value="Unassembled WGS sequence"/>
</dbReference>
<evidence type="ECO:0000259" key="1">
    <source>
        <dbReference type="Pfam" id="PF00078"/>
    </source>
</evidence>
<dbReference type="SUPFAM" id="SSF56672">
    <property type="entry name" value="DNA/RNA polymerases"/>
    <property type="match status" value="1"/>
</dbReference>
<dbReference type="InterPro" id="IPR000477">
    <property type="entry name" value="RT_dom"/>
</dbReference>
<dbReference type="Pfam" id="PF00078">
    <property type="entry name" value="RVT_1"/>
    <property type="match status" value="1"/>
</dbReference>
<evidence type="ECO:0000313" key="3">
    <source>
        <dbReference type="Proteomes" id="UP001234602"/>
    </source>
</evidence>
<organism evidence="2 3">
    <name type="scientific">Peribacillus simplex</name>
    <dbReference type="NCBI Taxonomy" id="1478"/>
    <lineage>
        <taxon>Bacteria</taxon>
        <taxon>Bacillati</taxon>
        <taxon>Bacillota</taxon>
        <taxon>Bacilli</taxon>
        <taxon>Bacillales</taxon>
        <taxon>Bacillaceae</taxon>
        <taxon>Peribacillus</taxon>
    </lineage>
</organism>
<dbReference type="InterPro" id="IPR043502">
    <property type="entry name" value="DNA/RNA_pol_sf"/>
</dbReference>
<evidence type="ECO:0000313" key="2">
    <source>
        <dbReference type="EMBL" id="MDM5453223.1"/>
    </source>
</evidence>
<keyword evidence="2" id="KW-0808">Transferase</keyword>
<keyword evidence="2" id="KW-0695">RNA-directed DNA polymerase</keyword>
<comment type="caution">
    <text evidence="2">The sequence shown here is derived from an EMBL/GenBank/DDBJ whole genome shotgun (WGS) entry which is preliminary data.</text>
</comment>
<sequence length="89" mass="10790">MNEHLQQLSYELEDRAILRWPVISPVLANLFLHYTFDKWMAIYHPNNPFARYADEVVIHCKIEEEAKNLLESLNKRMKEYIQQKRKCLL</sequence>
<dbReference type="EMBL" id="JAUCEY010000008">
    <property type="protein sequence ID" value="MDM5453223.1"/>
    <property type="molecule type" value="Genomic_DNA"/>
</dbReference>
<accession>A0AAW7ISE7</accession>
<protein>
    <submittedName>
        <fullName evidence="2">Reverse transcriptase domain-containing protein</fullName>
    </submittedName>
</protein>
<gene>
    <name evidence="2" type="ORF">QUF89_13635</name>
</gene>
<name>A0AAW7ISE7_9BACI</name>
<dbReference type="AlphaFoldDB" id="A0AAW7ISE7"/>
<dbReference type="GO" id="GO:0003964">
    <property type="term" value="F:RNA-directed DNA polymerase activity"/>
    <property type="evidence" value="ECO:0007669"/>
    <property type="project" value="UniProtKB-KW"/>
</dbReference>
<dbReference type="RefSeq" id="WP_289320189.1">
    <property type="nucleotide sequence ID" value="NZ_JAUCEY010000008.1"/>
</dbReference>
<feature type="domain" description="Reverse transcriptase" evidence="1">
    <location>
        <begin position="22"/>
        <end position="80"/>
    </location>
</feature>
<keyword evidence="2" id="KW-0548">Nucleotidyltransferase</keyword>
<proteinExistence type="predicted"/>
<reference evidence="2" key="1">
    <citation type="submission" date="2023-06" db="EMBL/GenBank/DDBJ databases">
        <title>Comparative genomics of Bacillaceae isolates and their secondary metabolite potential.</title>
        <authorList>
            <person name="Song L."/>
            <person name="Nielsen L.J."/>
            <person name="Mohite O."/>
            <person name="Xu X."/>
            <person name="Weber T."/>
            <person name="Kovacs A.T."/>
        </authorList>
    </citation>
    <scope>NUCLEOTIDE SEQUENCE</scope>
    <source>
        <strain evidence="2">D8_B_37</strain>
    </source>
</reference>